<evidence type="ECO:0000259" key="3">
    <source>
        <dbReference type="Pfam" id="PF02371"/>
    </source>
</evidence>
<proteinExistence type="predicted"/>
<evidence type="ECO:0000313" key="5">
    <source>
        <dbReference type="Proteomes" id="UP000197007"/>
    </source>
</evidence>
<dbReference type="NCBIfam" id="NF033542">
    <property type="entry name" value="transpos_IS110"/>
    <property type="match status" value="1"/>
</dbReference>
<evidence type="ECO:0000313" key="4">
    <source>
        <dbReference type="EMBL" id="ASF42807.1"/>
    </source>
</evidence>
<dbReference type="PANTHER" id="PTHR33055:SF3">
    <property type="entry name" value="PUTATIVE TRANSPOSASE FOR IS117-RELATED"/>
    <property type="match status" value="1"/>
</dbReference>
<dbReference type="Pfam" id="PF01548">
    <property type="entry name" value="DEDD_Tnp_IS110"/>
    <property type="match status" value="1"/>
</dbReference>
<gene>
    <name evidence="4" type="ORF">CBG49_06795</name>
</gene>
<dbReference type="Pfam" id="PF02371">
    <property type="entry name" value="Transposase_20"/>
    <property type="match status" value="1"/>
</dbReference>
<name>A0A1Z4BNH1_9FLAO</name>
<evidence type="ECO:0000256" key="1">
    <source>
        <dbReference type="SAM" id="Coils"/>
    </source>
</evidence>
<organism evidence="4 5">
    <name type="scientific">Capnocytophaga endodontalis</name>
    <dbReference type="NCBI Taxonomy" id="2708117"/>
    <lineage>
        <taxon>Bacteria</taxon>
        <taxon>Pseudomonadati</taxon>
        <taxon>Bacteroidota</taxon>
        <taxon>Flavobacteriia</taxon>
        <taxon>Flavobacteriales</taxon>
        <taxon>Flavobacteriaceae</taxon>
        <taxon>Capnocytophaga</taxon>
    </lineage>
</organism>
<feature type="domain" description="Transposase IS116/IS110/IS902 C-terminal" evidence="3">
    <location>
        <begin position="192"/>
        <end position="276"/>
    </location>
</feature>
<feature type="domain" description="Transposase IS110-like N-terminal" evidence="2">
    <location>
        <begin position="4"/>
        <end position="147"/>
    </location>
</feature>
<accession>A0A1Z4BNH1</accession>
<dbReference type="AlphaFoldDB" id="A0A1Z4BNH1"/>
<keyword evidence="1" id="KW-0175">Coiled coil</keyword>
<feature type="coiled-coil region" evidence="1">
    <location>
        <begin position="158"/>
        <end position="185"/>
    </location>
</feature>
<protein>
    <submittedName>
        <fullName evidence="4">IS110 family transposase</fullName>
    </submittedName>
</protein>
<dbReference type="GO" id="GO:0004803">
    <property type="term" value="F:transposase activity"/>
    <property type="evidence" value="ECO:0007669"/>
    <property type="project" value="InterPro"/>
</dbReference>
<dbReference type="PANTHER" id="PTHR33055">
    <property type="entry name" value="TRANSPOSASE FOR INSERTION SEQUENCE ELEMENT IS1111A"/>
    <property type="match status" value="1"/>
</dbReference>
<keyword evidence="5" id="KW-1185">Reference proteome</keyword>
<dbReference type="EMBL" id="CP022022">
    <property type="protein sequence ID" value="ASF42807.1"/>
    <property type="molecule type" value="Genomic_DNA"/>
</dbReference>
<dbReference type="RefSeq" id="WP_088593902.1">
    <property type="nucleotide sequence ID" value="NZ_CP022022.1"/>
</dbReference>
<dbReference type="Proteomes" id="UP000197007">
    <property type="component" value="Chromosome"/>
</dbReference>
<dbReference type="GO" id="GO:0006313">
    <property type="term" value="P:DNA transposition"/>
    <property type="evidence" value="ECO:0007669"/>
    <property type="project" value="InterPro"/>
</dbReference>
<sequence>MSYVGIDISKDSFVVAFSSASKSKTITYQNDDKGIEKFINTLDKEQHHCVMEATGNYGVNLLYHLCEQEIKVSLINPKQSNFLSKMKLSTAKTDNKDARLLVEYGEKINPEVYKMPSDKIILLKQKQTVLTHLIKQRTASKNQLKSLELLNKKDNLAIDMLKNNIDNLDKLIDNLEKDIVSITEEEFEKQVQLLTSIKGIGKKVATTLVIITNGFSFFENPKQLSRYIGICPTYQQSGKSLNYNGHINRNGHSTLRGQLFIASWSATKYNSSCKALFERLREEGKPWKLAQIAVCNKLIRQAFAVIKSGVAYIDGHIPTLSAPMQTAI</sequence>
<dbReference type="InterPro" id="IPR003346">
    <property type="entry name" value="Transposase_20"/>
</dbReference>
<dbReference type="KEGG" id="capn:CBG49_06795"/>
<reference evidence="5" key="1">
    <citation type="submission" date="2017-06" db="EMBL/GenBank/DDBJ databases">
        <title>Complete genome sequence of Capnocytophaga sp. KCOM 1579 (=ChDC OS43) isolated from a human refractory periapical abscess lesion.</title>
        <authorList>
            <person name="Kook J.-K."/>
            <person name="Park S.-N."/>
            <person name="Lim Y.K."/>
            <person name="Roh H."/>
        </authorList>
    </citation>
    <scope>NUCLEOTIDE SEQUENCE [LARGE SCALE GENOMIC DNA]</scope>
    <source>
        <strain evidence="5">ChDC OS43</strain>
    </source>
</reference>
<dbReference type="GO" id="GO:0003677">
    <property type="term" value="F:DNA binding"/>
    <property type="evidence" value="ECO:0007669"/>
    <property type="project" value="InterPro"/>
</dbReference>
<dbReference type="InterPro" id="IPR002525">
    <property type="entry name" value="Transp_IS110-like_N"/>
</dbReference>
<dbReference type="InterPro" id="IPR047650">
    <property type="entry name" value="Transpos_IS110"/>
</dbReference>
<evidence type="ECO:0000259" key="2">
    <source>
        <dbReference type="Pfam" id="PF01548"/>
    </source>
</evidence>